<keyword evidence="1" id="KW-0863">Zinc-finger</keyword>
<sequence length="546" mass="59132">MEGITIISPPSRRASKLMSSLANTVLHRQGSVTSPAEFEKTLSTLSAKITRATARLDRHRQRSRRYRVLWTLYTSFAYLLYSIIVILVLGWHNWGPCEYSTVAVGPIVIYVVRLGIDKYYQYRISGTQSHLDELHKQRDATIEKLKEATKYNSTQQLLEKYGGDSPKRPGPQKGAASGVEGAGNKKRDPRMRTSLPLPGAGGRTGIPPPPTANIPRMQPGSVPTTPIRSPPMHDQRNTPGPSNLNPNPRQQEQPTQHLPHPVDEPGFAPNAFPPTQRQQQHADSLQPHWYDRILDVLLGEDETLPKNRLALICTQCRLVNGQAAPGIRSLEEIGRWRCGSCGALNGEESETKKALAGIQEAAAAAAATNRNTNPSRGGGGDSAGSGQAARSWDRNQSHHPPVILEPSRKSGPGSGTGTEGAWEPVSGRGSVSSEMESANFSAGEGTDASMSMVVGPTSSEGEEYYDDDGIEDSDEDEEVEVEVEEAHEVDQEKGDDNKGLRKRGNGADKKKKPGKAGLEPGSQLSVDNDGTGIATRTRSKSPRKSP</sequence>
<feature type="region of interest" description="Disordered" evidence="2">
    <location>
        <begin position="365"/>
        <end position="546"/>
    </location>
</feature>
<dbReference type="OrthoDB" id="1725934at2759"/>
<evidence type="ECO:0000256" key="2">
    <source>
        <dbReference type="SAM" id="MobiDB-lite"/>
    </source>
</evidence>
<dbReference type="PANTHER" id="PTHR22166:SF12">
    <property type="entry name" value="ENDOPLASMIC RETICULUM JUNCTION FORMATION PROTEIN LUNAPARK"/>
    <property type="match status" value="1"/>
</dbReference>
<dbReference type="InterPro" id="IPR040115">
    <property type="entry name" value="Lnp"/>
</dbReference>
<feature type="compositionally biased region" description="Basic and acidic residues" evidence="2">
    <location>
        <begin position="484"/>
        <end position="499"/>
    </location>
</feature>
<dbReference type="GO" id="GO:0008270">
    <property type="term" value="F:zinc ion binding"/>
    <property type="evidence" value="ECO:0007669"/>
    <property type="project" value="UniProtKB-KW"/>
</dbReference>
<accession>A0A0G2J7X0</accession>
<keyword evidence="1" id="KW-0812">Transmembrane</keyword>
<feature type="transmembrane region" description="Helical" evidence="1">
    <location>
        <begin position="68"/>
        <end position="93"/>
    </location>
</feature>
<comment type="domain">
    <text evidence="1">The C4-type zinc finger motif is necessary both for its ER three-way tubular junction localization and formation.</text>
</comment>
<evidence type="ECO:0000256" key="1">
    <source>
        <dbReference type="RuleBase" id="RU367073"/>
    </source>
</evidence>
<organism evidence="4 5">
    <name type="scientific">[Emmonsia] crescens</name>
    <dbReference type="NCBI Taxonomy" id="73230"/>
    <lineage>
        <taxon>Eukaryota</taxon>
        <taxon>Fungi</taxon>
        <taxon>Dikarya</taxon>
        <taxon>Ascomycota</taxon>
        <taxon>Pezizomycotina</taxon>
        <taxon>Eurotiomycetes</taxon>
        <taxon>Eurotiomycetidae</taxon>
        <taxon>Onygenales</taxon>
        <taxon>Ajellomycetaceae</taxon>
        <taxon>Emergomyces</taxon>
    </lineage>
</organism>
<feature type="domain" description="Lunapark zinc ribbon" evidence="3">
    <location>
        <begin position="289"/>
        <end position="345"/>
    </location>
</feature>
<dbReference type="InterPro" id="IPR019273">
    <property type="entry name" value="Lunapark_Znf"/>
</dbReference>
<dbReference type="Pfam" id="PF10058">
    <property type="entry name" value="Zn_ribbon_10"/>
    <property type="match status" value="1"/>
</dbReference>
<keyword evidence="1" id="KW-0479">Metal-binding</keyword>
<dbReference type="GO" id="GO:0098826">
    <property type="term" value="C:endoplasmic reticulum tubular network membrane"/>
    <property type="evidence" value="ECO:0007669"/>
    <property type="project" value="UniProtKB-UniRule"/>
</dbReference>
<dbReference type="GO" id="GO:1903373">
    <property type="term" value="P:positive regulation of endoplasmic reticulum tubular network organization"/>
    <property type="evidence" value="ECO:0007669"/>
    <property type="project" value="UniProtKB-UniRule"/>
</dbReference>
<reference evidence="5" key="1">
    <citation type="journal article" date="2015" name="PLoS Genet.">
        <title>The dynamic genome and transcriptome of the human fungal pathogen Blastomyces and close relative Emmonsia.</title>
        <authorList>
            <person name="Munoz J.F."/>
            <person name="Gauthier G.M."/>
            <person name="Desjardins C.A."/>
            <person name="Gallo J.E."/>
            <person name="Holder J."/>
            <person name="Sullivan T.D."/>
            <person name="Marty A.J."/>
            <person name="Carmen J.C."/>
            <person name="Chen Z."/>
            <person name="Ding L."/>
            <person name="Gujja S."/>
            <person name="Magrini V."/>
            <person name="Misas E."/>
            <person name="Mitreva M."/>
            <person name="Priest M."/>
            <person name="Saif S."/>
            <person name="Whiston E.A."/>
            <person name="Young S."/>
            <person name="Zeng Q."/>
            <person name="Goldman W.E."/>
            <person name="Mardis E.R."/>
            <person name="Taylor J.W."/>
            <person name="McEwen J.G."/>
            <person name="Clay O.K."/>
            <person name="Klein B.S."/>
            <person name="Cuomo C.A."/>
        </authorList>
    </citation>
    <scope>NUCLEOTIDE SEQUENCE [LARGE SCALE GENOMIC DNA]</scope>
    <source>
        <strain evidence="5">UAMH 3008</strain>
    </source>
</reference>
<evidence type="ECO:0000313" key="4">
    <source>
        <dbReference type="EMBL" id="KKZ68819.1"/>
    </source>
</evidence>
<comment type="caution">
    <text evidence="1">Lacks conserved residue(s) required for the propagation of feature annotation.</text>
</comment>
<feature type="compositionally biased region" description="Acidic residues" evidence="2">
    <location>
        <begin position="460"/>
        <end position="483"/>
    </location>
</feature>
<feature type="compositionally biased region" description="Basic residues" evidence="2">
    <location>
        <begin position="537"/>
        <end position="546"/>
    </location>
</feature>
<feature type="compositionally biased region" description="Polar residues" evidence="2">
    <location>
        <begin position="429"/>
        <end position="440"/>
    </location>
</feature>
<dbReference type="Proteomes" id="UP000034164">
    <property type="component" value="Unassembled WGS sequence"/>
</dbReference>
<feature type="region of interest" description="Disordered" evidence="2">
    <location>
        <begin position="159"/>
        <end position="283"/>
    </location>
</feature>
<dbReference type="EMBL" id="LCZI01000014">
    <property type="protein sequence ID" value="KKZ68819.1"/>
    <property type="molecule type" value="Genomic_DNA"/>
</dbReference>
<comment type="caution">
    <text evidence="4">The sequence shown here is derived from an EMBL/GenBank/DDBJ whole genome shotgun (WGS) entry which is preliminary data.</text>
</comment>
<dbReference type="VEuPathDB" id="FungiDB:EMCG_00983"/>
<keyword evidence="1" id="KW-0472">Membrane</keyword>
<keyword evidence="1" id="KW-0256">Endoplasmic reticulum</keyword>
<name>A0A0G2J7X0_9EURO</name>
<feature type="compositionally biased region" description="Polar residues" evidence="2">
    <location>
        <begin position="273"/>
        <end position="283"/>
    </location>
</feature>
<gene>
    <name evidence="4" type="ORF">EMCG_00983</name>
</gene>
<dbReference type="AlphaFoldDB" id="A0A0G2J7X0"/>
<comment type="similarity">
    <text evidence="1">Belongs to the lunapark family.</text>
</comment>
<feature type="compositionally biased region" description="Basic residues" evidence="2">
    <location>
        <begin position="500"/>
        <end position="514"/>
    </location>
</feature>
<evidence type="ECO:0000313" key="5">
    <source>
        <dbReference type="Proteomes" id="UP000034164"/>
    </source>
</evidence>
<dbReference type="GO" id="GO:0071788">
    <property type="term" value="P:endoplasmic reticulum tubular network maintenance"/>
    <property type="evidence" value="ECO:0007669"/>
    <property type="project" value="UniProtKB-UniRule"/>
</dbReference>
<evidence type="ECO:0000259" key="3">
    <source>
        <dbReference type="Pfam" id="PF10058"/>
    </source>
</evidence>
<dbReference type="PANTHER" id="PTHR22166">
    <property type="entry name" value="ENDOPLASMIC RETICULUM JUNCTION FORMATION PROTEIN LUNAPARK"/>
    <property type="match status" value="1"/>
</dbReference>
<keyword evidence="1" id="KW-0862">Zinc</keyword>
<feature type="compositionally biased region" description="Polar residues" evidence="2">
    <location>
        <begin position="237"/>
        <end position="256"/>
    </location>
</feature>
<protein>
    <recommendedName>
        <fullName evidence="1">Endoplasmic reticulum junction formation protein lunapark</fullName>
    </recommendedName>
</protein>
<keyword evidence="1" id="KW-1133">Transmembrane helix</keyword>
<proteinExistence type="inferred from homology"/>
<comment type="function">
    <text evidence="1">Plays a role in determining ER morphology.</text>
</comment>
<comment type="subcellular location">
    <subcellularLocation>
        <location evidence="1">Endoplasmic reticulum membrane</location>
        <topology evidence="1">Multi-pass membrane protein</topology>
    </subcellularLocation>
</comment>